<keyword evidence="8" id="KW-0067">ATP-binding</keyword>
<dbReference type="RefSeq" id="WP_003869755.1">
    <property type="nucleotide sequence ID" value="NZ_FNBS01000001.1"/>
</dbReference>
<evidence type="ECO:0000313" key="8">
    <source>
        <dbReference type="EMBL" id="SDE96089.1"/>
    </source>
</evidence>
<dbReference type="Pfam" id="PF01330">
    <property type="entry name" value="RuvA_N"/>
    <property type="match status" value="1"/>
</dbReference>
<dbReference type="Gene3D" id="1.10.150.20">
    <property type="entry name" value="5' to 3' exonuclease, C-terminal subdomain"/>
    <property type="match status" value="1"/>
</dbReference>
<evidence type="ECO:0000256" key="4">
    <source>
        <dbReference type="ARBA" id="ARBA00023172"/>
    </source>
</evidence>
<dbReference type="AlphaFoldDB" id="A0A1G7H7J8"/>
<evidence type="ECO:0000256" key="1">
    <source>
        <dbReference type="ARBA" id="ARBA00022490"/>
    </source>
</evidence>
<dbReference type="SUPFAM" id="SSF47781">
    <property type="entry name" value="RuvA domain 2-like"/>
    <property type="match status" value="1"/>
</dbReference>
<keyword evidence="3 6" id="KW-0238">DNA-binding</keyword>
<dbReference type="Pfam" id="PF07499">
    <property type="entry name" value="RuvA_C"/>
    <property type="match status" value="1"/>
</dbReference>
<comment type="subunit">
    <text evidence="6">Homotetramer. Forms an RuvA(8)-RuvB(12)-Holliday junction (HJ) complex. HJ DNA is sandwiched between 2 RuvA tetramers; dsDNA enters through RuvA and exits via RuvB. An RuvB hexamer assembles on each DNA strand where it exits the tetramer. Each RuvB hexamer is contacted by two RuvA subunits (via domain III) on 2 adjacent RuvB subunits; this complex drives branch migration. In the full resolvosome a probable DNA-RuvA(4)-RuvB(12)-RuvC(2) complex forms which resolves the HJ.</text>
</comment>
<dbReference type="GO" id="GO:0005524">
    <property type="term" value="F:ATP binding"/>
    <property type="evidence" value="ECO:0007669"/>
    <property type="project" value="InterPro"/>
</dbReference>
<evidence type="ECO:0000259" key="7">
    <source>
        <dbReference type="SMART" id="SM00278"/>
    </source>
</evidence>
<keyword evidence="5 6" id="KW-0234">DNA repair</keyword>
<dbReference type="GO" id="GO:0009378">
    <property type="term" value="F:four-way junction helicase activity"/>
    <property type="evidence" value="ECO:0007669"/>
    <property type="project" value="InterPro"/>
</dbReference>
<dbReference type="GO" id="GO:0006281">
    <property type="term" value="P:DNA repair"/>
    <property type="evidence" value="ECO:0007669"/>
    <property type="project" value="UniProtKB-UniRule"/>
</dbReference>
<gene>
    <name evidence="6" type="primary">ruvA</name>
    <name evidence="8" type="ORF">SAMN04244560_00015</name>
</gene>
<comment type="function">
    <text evidence="6">The RuvA-RuvB-RuvC complex processes Holliday junction (HJ) DNA during genetic recombination and DNA repair, while the RuvA-RuvB complex plays an important role in the rescue of blocked DNA replication forks via replication fork reversal (RFR). RuvA specifically binds to HJ cruciform DNA, conferring on it an open structure. The RuvB hexamer acts as an ATP-dependent pump, pulling dsDNA into and through the RuvAB complex. HJ branch migration allows RuvC to scan DNA until it finds its consensus sequence, where it cleaves and resolves the cruciform DNA.</text>
</comment>
<dbReference type="SMART" id="SM00278">
    <property type="entry name" value="HhH1"/>
    <property type="match status" value="2"/>
</dbReference>
<dbReference type="Pfam" id="PF14520">
    <property type="entry name" value="HHH_5"/>
    <property type="match status" value="1"/>
</dbReference>
<dbReference type="GO" id="GO:0048476">
    <property type="term" value="C:Holliday junction resolvase complex"/>
    <property type="evidence" value="ECO:0007669"/>
    <property type="project" value="UniProtKB-UniRule"/>
</dbReference>
<dbReference type="GO" id="GO:0009379">
    <property type="term" value="C:Holliday junction helicase complex"/>
    <property type="evidence" value="ECO:0007669"/>
    <property type="project" value="InterPro"/>
</dbReference>
<proteinExistence type="inferred from homology"/>
<evidence type="ECO:0000256" key="6">
    <source>
        <dbReference type="HAMAP-Rule" id="MF_00031"/>
    </source>
</evidence>
<name>A0A1G7H7J8_THETY</name>
<dbReference type="InterPro" id="IPR036267">
    <property type="entry name" value="RuvA_C_sf"/>
</dbReference>
<evidence type="ECO:0000256" key="2">
    <source>
        <dbReference type="ARBA" id="ARBA00022763"/>
    </source>
</evidence>
<dbReference type="GO" id="GO:0006310">
    <property type="term" value="P:DNA recombination"/>
    <property type="evidence" value="ECO:0007669"/>
    <property type="project" value="UniProtKB-UniRule"/>
</dbReference>
<evidence type="ECO:0000256" key="3">
    <source>
        <dbReference type="ARBA" id="ARBA00023125"/>
    </source>
</evidence>
<dbReference type="InterPro" id="IPR011114">
    <property type="entry name" value="RuvA_C"/>
</dbReference>
<dbReference type="InterPro" id="IPR013849">
    <property type="entry name" value="DNA_helicase_Holl-junc_RuvA_I"/>
</dbReference>
<dbReference type="InterPro" id="IPR012340">
    <property type="entry name" value="NA-bd_OB-fold"/>
</dbReference>
<dbReference type="HAMAP" id="MF_00031">
    <property type="entry name" value="DNA_HJ_migration_RuvA"/>
    <property type="match status" value="1"/>
</dbReference>
<dbReference type="Gene3D" id="2.40.50.140">
    <property type="entry name" value="Nucleic acid-binding proteins"/>
    <property type="match status" value="1"/>
</dbReference>
<feature type="domain" description="Helix-hairpin-helix DNA-binding motif class 1" evidence="7">
    <location>
        <begin position="73"/>
        <end position="92"/>
    </location>
</feature>
<dbReference type="InterPro" id="IPR003583">
    <property type="entry name" value="Hlx-hairpin-Hlx_DNA-bd_motif"/>
</dbReference>
<dbReference type="InterPro" id="IPR000085">
    <property type="entry name" value="RuvA"/>
</dbReference>
<dbReference type="SUPFAM" id="SSF50249">
    <property type="entry name" value="Nucleic acid-binding proteins"/>
    <property type="match status" value="1"/>
</dbReference>
<keyword evidence="8" id="KW-0547">Nucleotide-binding</keyword>
<feature type="region of interest" description="Domain I" evidence="6">
    <location>
        <begin position="1"/>
        <end position="64"/>
    </location>
</feature>
<evidence type="ECO:0000256" key="5">
    <source>
        <dbReference type="ARBA" id="ARBA00023204"/>
    </source>
</evidence>
<dbReference type="InterPro" id="IPR010994">
    <property type="entry name" value="RuvA_2-like"/>
</dbReference>
<feature type="domain" description="Helix-hairpin-helix DNA-binding motif class 1" evidence="7">
    <location>
        <begin position="108"/>
        <end position="127"/>
    </location>
</feature>
<keyword evidence="1 6" id="KW-0963">Cytoplasm</keyword>
<keyword evidence="8" id="KW-0378">Hydrolase</keyword>
<dbReference type="CDD" id="cd14332">
    <property type="entry name" value="UBA_RuvA_C"/>
    <property type="match status" value="1"/>
</dbReference>
<dbReference type="GO" id="GO:0000400">
    <property type="term" value="F:four-way junction DNA binding"/>
    <property type="evidence" value="ECO:0007669"/>
    <property type="project" value="UniProtKB-UniRule"/>
</dbReference>
<dbReference type="NCBIfam" id="TIGR00084">
    <property type="entry name" value="ruvA"/>
    <property type="match status" value="1"/>
</dbReference>
<accession>A0A1G7H7J8</accession>
<sequence>MIEYIRGMIEDIGQDYVVIDFMGIGIKVFVPFSTLKVLPSKGNITKLYTYLHMREDGFQIFGFKTKEELDLFEKLLSVSGVGPKGALSILSVVSIDNFVKAVNVGDYKALTIAPGIGKKTAERIILELKDKLPKEIVFEGDNNFSNEALEALLALGYTKSEAIYALADITCDSVEEAVKQALKKLMK</sequence>
<dbReference type="EMBL" id="FNBS01000001">
    <property type="protein sequence ID" value="SDE96089.1"/>
    <property type="molecule type" value="Genomic_DNA"/>
</dbReference>
<keyword evidence="2 6" id="KW-0227">DNA damage</keyword>
<dbReference type="SUPFAM" id="SSF46929">
    <property type="entry name" value="DNA helicase RuvA subunit, C-terminal domain"/>
    <property type="match status" value="1"/>
</dbReference>
<comment type="similarity">
    <text evidence="6">Belongs to the RuvA family.</text>
</comment>
<comment type="domain">
    <text evidence="6">Has three domains with a flexible linker between the domains II and III and assumes an 'L' shape. Domain III is highly mobile and contacts RuvB.</text>
</comment>
<organism evidence="8 9">
    <name type="scientific">Thermoanaerobacter thermohydrosulfuricus</name>
    <name type="common">Clostridium thermohydrosulfuricum</name>
    <dbReference type="NCBI Taxonomy" id="1516"/>
    <lineage>
        <taxon>Bacteria</taxon>
        <taxon>Bacillati</taxon>
        <taxon>Bacillota</taxon>
        <taxon>Clostridia</taxon>
        <taxon>Thermoanaerobacterales</taxon>
        <taxon>Thermoanaerobacteraceae</taxon>
        <taxon>Thermoanaerobacter</taxon>
    </lineage>
</organism>
<feature type="region of interest" description="Domain III" evidence="6">
    <location>
        <begin position="146"/>
        <end position="187"/>
    </location>
</feature>
<reference evidence="8 9" key="1">
    <citation type="submission" date="2016-10" db="EMBL/GenBank/DDBJ databases">
        <authorList>
            <person name="de Groot N.N."/>
        </authorList>
    </citation>
    <scope>NUCLEOTIDE SEQUENCE [LARGE SCALE GENOMIC DNA]</scope>
    <source>
        <strain evidence="8 9">DSM 569</strain>
    </source>
</reference>
<evidence type="ECO:0000313" key="9">
    <source>
        <dbReference type="Proteomes" id="UP000183404"/>
    </source>
</evidence>
<keyword evidence="4 6" id="KW-0233">DNA recombination</keyword>
<protein>
    <recommendedName>
        <fullName evidence="6">Holliday junction branch migration complex subunit RuvA</fullName>
    </recommendedName>
</protein>
<dbReference type="GO" id="GO:0005737">
    <property type="term" value="C:cytoplasm"/>
    <property type="evidence" value="ECO:0007669"/>
    <property type="project" value="UniProtKB-SubCell"/>
</dbReference>
<comment type="subcellular location">
    <subcellularLocation>
        <location evidence="6">Cytoplasm</location>
    </subcellularLocation>
</comment>
<dbReference type="Proteomes" id="UP000183404">
    <property type="component" value="Unassembled WGS sequence"/>
</dbReference>
<dbReference type="Gene3D" id="1.10.8.10">
    <property type="entry name" value="DNA helicase RuvA subunit, C-terminal domain"/>
    <property type="match status" value="1"/>
</dbReference>
<comment type="caution">
    <text evidence="6">Lacks conserved residue(s) required for the propagation of feature annotation.</text>
</comment>
<keyword evidence="8" id="KW-0347">Helicase</keyword>